<sequence length="208" mass="23764">MPNVSGVNLFSIDLKELEKKILFNNHGLKNVKVLRQLPHTLIIETQERLPVAKLLLGGRQGRRDEIYAVDDQGIFLDLPPENSLQALPRITGLLINAKQIKRNVPIDSEEIGIALELLENYSKINEFEEFPIHEINLSDSRNIFFKIRLNFMILPDSIKDKYVKIIIGKEDISAKLKVLSSLLPKIKSNLTEIKYIDLRFKDPVAGKN</sequence>
<evidence type="ECO:0000313" key="10">
    <source>
        <dbReference type="Proteomes" id="UP000229641"/>
    </source>
</evidence>
<evidence type="ECO:0000256" key="4">
    <source>
        <dbReference type="ARBA" id="ARBA00022692"/>
    </source>
</evidence>
<name>A0A2H0LVA0_9BACT</name>
<reference evidence="9 10" key="1">
    <citation type="submission" date="2017-09" db="EMBL/GenBank/DDBJ databases">
        <title>Depth-based differentiation of microbial function through sediment-hosted aquifers and enrichment of novel symbionts in the deep terrestrial subsurface.</title>
        <authorList>
            <person name="Probst A.J."/>
            <person name="Ladd B."/>
            <person name="Jarett J.K."/>
            <person name="Geller-Mcgrath D.E."/>
            <person name="Sieber C.M."/>
            <person name="Emerson J.B."/>
            <person name="Anantharaman K."/>
            <person name="Thomas B.C."/>
            <person name="Malmstrom R."/>
            <person name="Stieglmeier M."/>
            <person name="Klingl A."/>
            <person name="Woyke T."/>
            <person name="Ryan C.M."/>
            <person name="Banfield J.F."/>
        </authorList>
    </citation>
    <scope>NUCLEOTIDE SEQUENCE [LARGE SCALE GENOMIC DNA]</scope>
    <source>
        <strain evidence="9">CG11_big_fil_rev_8_21_14_0_20_42_13</strain>
    </source>
</reference>
<dbReference type="Pfam" id="PF08478">
    <property type="entry name" value="POTRA_1"/>
    <property type="match status" value="1"/>
</dbReference>
<gene>
    <name evidence="9" type="ORF">COV72_09235</name>
</gene>
<keyword evidence="4" id="KW-0812">Transmembrane</keyword>
<keyword evidence="5" id="KW-1133">Transmembrane helix</keyword>
<dbReference type="AlphaFoldDB" id="A0A2H0LVA0"/>
<feature type="domain" description="Cell division protein FtsQ/DivIB C-terminal" evidence="7">
    <location>
        <begin position="64"/>
        <end position="199"/>
    </location>
</feature>
<dbReference type="Pfam" id="PF03799">
    <property type="entry name" value="FtsQ_DivIB_C"/>
    <property type="match status" value="1"/>
</dbReference>
<dbReference type="InterPro" id="IPR026579">
    <property type="entry name" value="FtsQ"/>
</dbReference>
<evidence type="ECO:0000259" key="7">
    <source>
        <dbReference type="Pfam" id="PF03799"/>
    </source>
</evidence>
<evidence type="ECO:0000256" key="5">
    <source>
        <dbReference type="ARBA" id="ARBA00022989"/>
    </source>
</evidence>
<comment type="caution">
    <text evidence="9">The sequence shown here is derived from an EMBL/GenBank/DDBJ whole genome shotgun (WGS) entry which is preliminary data.</text>
</comment>
<evidence type="ECO:0000256" key="6">
    <source>
        <dbReference type="ARBA" id="ARBA00023306"/>
    </source>
</evidence>
<proteinExistence type="predicted"/>
<evidence type="ECO:0000256" key="2">
    <source>
        <dbReference type="ARBA" id="ARBA00022519"/>
    </source>
</evidence>
<evidence type="ECO:0000256" key="3">
    <source>
        <dbReference type="ARBA" id="ARBA00022618"/>
    </source>
</evidence>
<organism evidence="9 10">
    <name type="scientific">Candidatus Ghiorseimicrobium undicola</name>
    <dbReference type="NCBI Taxonomy" id="1974746"/>
    <lineage>
        <taxon>Bacteria</taxon>
        <taxon>Pseudomonadati</taxon>
        <taxon>Candidatus Omnitrophota</taxon>
        <taxon>Candidatus Ghiorseimicrobium</taxon>
    </lineage>
</organism>
<dbReference type="PANTHER" id="PTHR35851:SF1">
    <property type="entry name" value="CELL DIVISION PROTEIN FTSQ"/>
    <property type="match status" value="1"/>
</dbReference>
<dbReference type="InterPro" id="IPR045335">
    <property type="entry name" value="FtsQ_C_sf"/>
</dbReference>
<evidence type="ECO:0000259" key="8">
    <source>
        <dbReference type="Pfam" id="PF08478"/>
    </source>
</evidence>
<dbReference type="EMBL" id="PCWA01000111">
    <property type="protein sequence ID" value="PIQ88286.1"/>
    <property type="molecule type" value="Genomic_DNA"/>
</dbReference>
<keyword evidence="1" id="KW-1003">Cell membrane</keyword>
<keyword evidence="5" id="KW-0472">Membrane</keyword>
<dbReference type="InterPro" id="IPR013685">
    <property type="entry name" value="POTRA_FtsQ_type"/>
</dbReference>
<evidence type="ECO:0000313" key="9">
    <source>
        <dbReference type="EMBL" id="PIQ88286.1"/>
    </source>
</evidence>
<evidence type="ECO:0000256" key="1">
    <source>
        <dbReference type="ARBA" id="ARBA00022475"/>
    </source>
</evidence>
<dbReference type="GO" id="GO:0090529">
    <property type="term" value="P:cell septum assembly"/>
    <property type="evidence" value="ECO:0007669"/>
    <property type="project" value="InterPro"/>
</dbReference>
<keyword evidence="6" id="KW-0131">Cell cycle</keyword>
<accession>A0A2H0LVA0</accession>
<keyword evidence="2" id="KW-0997">Cell inner membrane</keyword>
<keyword evidence="3" id="KW-0132">Cell division</keyword>
<dbReference type="Proteomes" id="UP000229641">
    <property type="component" value="Unassembled WGS sequence"/>
</dbReference>
<protein>
    <submittedName>
        <fullName evidence="9">Uncharacterized protein</fullName>
    </submittedName>
</protein>
<dbReference type="PANTHER" id="PTHR35851">
    <property type="entry name" value="CELL DIVISION PROTEIN FTSQ"/>
    <property type="match status" value="1"/>
</dbReference>
<dbReference type="Gene3D" id="3.40.50.11690">
    <property type="entry name" value="Cell division protein FtsQ/DivIB"/>
    <property type="match status" value="1"/>
</dbReference>
<feature type="domain" description="POTRA" evidence="8">
    <location>
        <begin position="8"/>
        <end position="48"/>
    </location>
</feature>
<dbReference type="InterPro" id="IPR005548">
    <property type="entry name" value="Cell_div_FtsQ/DivIB_C"/>
</dbReference>